<dbReference type="AlphaFoldDB" id="A0A0D3J478"/>
<evidence type="ECO:0000313" key="2">
    <source>
        <dbReference type="EnsemblProtists" id="EOD18313"/>
    </source>
</evidence>
<name>A0A0D3J478_EMIH1</name>
<protein>
    <submittedName>
        <fullName evidence="2">Uncharacterized protein</fullName>
    </submittedName>
</protein>
<dbReference type="EnsemblProtists" id="EOD18313">
    <property type="protein sequence ID" value="EOD18313"/>
    <property type="gene ID" value="EMIHUDRAFT_196499"/>
</dbReference>
<feature type="compositionally biased region" description="Basic residues" evidence="1">
    <location>
        <begin position="44"/>
        <end position="54"/>
    </location>
</feature>
<keyword evidence="3" id="KW-1185">Reference proteome</keyword>
<dbReference type="PaxDb" id="2903-EOD18313"/>
<evidence type="ECO:0000313" key="3">
    <source>
        <dbReference type="Proteomes" id="UP000013827"/>
    </source>
</evidence>
<reference evidence="2" key="2">
    <citation type="submission" date="2024-10" db="UniProtKB">
        <authorList>
            <consortium name="EnsemblProtists"/>
        </authorList>
    </citation>
    <scope>IDENTIFICATION</scope>
</reference>
<reference evidence="3" key="1">
    <citation type="journal article" date="2013" name="Nature">
        <title>Pan genome of the phytoplankton Emiliania underpins its global distribution.</title>
        <authorList>
            <person name="Read B.A."/>
            <person name="Kegel J."/>
            <person name="Klute M.J."/>
            <person name="Kuo A."/>
            <person name="Lefebvre S.C."/>
            <person name="Maumus F."/>
            <person name="Mayer C."/>
            <person name="Miller J."/>
            <person name="Monier A."/>
            <person name="Salamov A."/>
            <person name="Young J."/>
            <person name="Aguilar M."/>
            <person name="Claverie J.M."/>
            <person name="Frickenhaus S."/>
            <person name="Gonzalez K."/>
            <person name="Herman E.K."/>
            <person name="Lin Y.C."/>
            <person name="Napier J."/>
            <person name="Ogata H."/>
            <person name="Sarno A.F."/>
            <person name="Shmutz J."/>
            <person name="Schroeder D."/>
            <person name="de Vargas C."/>
            <person name="Verret F."/>
            <person name="von Dassow P."/>
            <person name="Valentin K."/>
            <person name="Van de Peer Y."/>
            <person name="Wheeler G."/>
            <person name="Dacks J.B."/>
            <person name="Delwiche C.F."/>
            <person name="Dyhrman S.T."/>
            <person name="Glockner G."/>
            <person name="John U."/>
            <person name="Richards T."/>
            <person name="Worden A.Z."/>
            <person name="Zhang X."/>
            <person name="Grigoriev I.V."/>
            <person name="Allen A.E."/>
            <person name="Bidle K."/>
            <person name="Borodovsky M."/>
            <person name="Bowler C."/>
            <person name="Brownlee C."/>
            <person name="Cock J.M."/>
            <person name="Elias M."/>
            <person name="Gladyshev V.N."/>
            <person name="Groth M."/>
            <person name="Guda C."/>
            <person name="Hadaegh A."/>
            <person name="Iglesias-Rodriguez M.D."/>
            <person name="Jenkins J."/>
            <person name="Jones B.M."/>
            <person name="Lawson T."/>
            <person name="Leese F."/>
            <person name="Lindquist E."/>
            <person name="Lobanov A."/>
            <person name="Lomsadze A."/>
            <person name="Malik S.B."/>
            <person name="Marsh M.E."/>
            <person name="Mackinder L."/>
            <person name="Mock T."/>
            <person name="Mueller-Roeber B."/>
            <person name="Pagarete A."/>
            <person name="Parker M."/>
            <person name="Probert I."/>
            <person name="Quesneville H."/>
            <person name="Raines C."/>
            <person name="Rensing S.A."/>
            <person name="Riano-Pachon D.M."/>
            <person name="Richier S."/>
            <person name="Rokitta S."/>
            <person name="Shiraiwa Y."/>
            <person name="Soanes D.M."/>
            <person name="van der Giezen M."/>
            <person name="Wahlund T.M."/>
            <person name="Williams B."/>
            <person name="Wilson W."/>
            <person name="Wolfe G."/>
            <person name="Wurch L.L."/>
        </authorList>
    </citation>
    <scope>NUCLEOTIDE SEQUENCE</scope>
</reference>
<dbReference type="RefSeq" id="XP_005770742.1">
    <property type="nucleotide sequence ID" value="XM_005770685.1"/>
</dbReference>
<organism evidence="2 3">
    <name type="scientific">Emiliania huxleyi (strain CCMP1516)</name>
    <dbReference type="NCBI Taxonomy" id="280463"/>
    <lineage>
        <taxon>Eukaryota</taxon>
        <taxon>Haptista</taxon>
        <taxon>Haptophyta</taxon>
        <taxon>Prymnesiophyceae</taxon>
        <taxon>Isochrysidales</taxon>
        <taxon>Noelaerhabdaceae</taxon>
        <taxon>Emiliania</taxon>
    </lineage>
</organism>
<dbReference type="Proteomes" id="UP000013827">
    <property type="component" value="Unassembled WGS sequence"/>
</dbReference>
<dbReference type="KEGG" id="ehx:EMIHUDRAFT_196499"/>
<proteinExistence type="predicted"/>
<feature type="compositionally biased region" description="Low complexity" evidence="1">
    <location>
        <begin position="132"/>
        <end position="149"/>
    </location>
</feature>
<feature type="region of interest" description="Disordered" evidence="1">
    <location>
        <begin position="92"/>
        <end position="157"/>
    </location>
</feature>
<dbReference type="HOGENOM" id="CLU_951337_0_0_1"/>
<dbReference type="GeneID" id="19046314"/>
<accession>A0A0D3J478</accession>
<feature type="region of interest" description="Disordered" evidence="1">
    <location>
        <begin position="16"/>
        <end position="71"/>
    </location>
</feature>
<evidence type="ECO:0000256" key="1">
    <source>
        <dbReference type="SAM" id="MobiDB-lite"/>
    </source>
</evidence>
<sequence length="293" mass="31541">MDDVRHARLFQRTFERRKRRQADVKASRPAAAKENVAAATLKPQKARKRAKKTAGARAIAPPQVEEEQAELPARIRSQVEYFARLDRTVLETDADVEPAEQQQRVGQPAVPTPPPPVAVAQAPAEAERDPLSDPSAAADAAEVSSQVSATESASPAEGAVSLAVARGDSFRLADAASVDRAMARELPAGYRFEECREWGHPGLAALMAQFAEEDPNRIGPSSAGQHVLLLLRGTEAVGYAYGTRHHAGKLDSPGLGLGRKLLLRWLGGKHLAGHDERDGCGQSVGYYLLKQPE</sequence>